<evidence type="ECO:0000256" key="2">
    <source>
        <dbReference type="SAM" id="SignalP"/>
    </source>
</evidence>
<dbReference type="GO" id="GO:1990904">
    <property type="term" value="C:ribonucleoprotein complex"/>
    <property type="evidence" value="ECO:0007669"/>
    <property type="project" value="TreeGrafter"/>
</dbReference>
<feature type="signal peptide" evidence="2">
    <location>
        <begin position="1"/>
        <end position="20"/>
    </location>
</feature>
<dbReference type="Proteomes" id="UP001283361">
    <property type="component" value="Unassembled WGS sequence"/>
</dbReference>
<evidence type="ECO:0000256" key="1">
    <source>
        <dbReference type="SAM" id="MobiDB-lite"/>
    </source>
</evidence>
<dbReference type="InterPro" id="IPR039604">
    <property type="entry name" value="Bfr1"/>
</dbReference>
<gene>
    <name evidence="3" type="ORF">RRG08_017782</name>
</gene>
<protein>
    <submittedName>
        <fullName evidence="3">Uncharacterized protein</fullName>
    </submittedName>
</protein>
<dbReference type="AlphaFoldDB" id="A0AAE1ARF4"/>
<evidence type="ECO:0000313" key="3">
    <source>
        <dbReference type="EMBL" id="KAK3792513.1"/>
    </source>
</evidence>
<feature type="compositionally biased region" description="Basic and acidic residues" evidence="1">
    <location>
        <begin position="66"/>
        <end position="81"/>
    </location>
</feature>
<dbReference type="GO" id="GO:0008298">
    <property type="term" value="P:intracellular mRNA localization"/>
    <property type="evidence" value="ECO:0007669"/>
    <property type="project" value="TreeGrafter"/>
</dbReference>
<keyword evidence="4" id="KW-1185">Reference proteome</keyword>
<feature type="region of interest" description="Disordered" evidence="1">
    <location>
        <begin position="60"/>
        <end position="81"/>
    </location>
</feature>
<dbReference type="PANTHER" id="PTHR31027:SF2">
    <property type="entry name" value="LEBERCILIN DOMAIN-CONTAINING PROTEIN"/>
    <property type="match status" value="1"/>
</dbReference>
<reference evidence="3" key="1">
    <citation type="journal article" date="2023" name="G3 (Bethesda)">
        <title>A reference genome for the long-term kleptoplast-retaining sea slug Elysia crispata morphotype clarki.</title>
        <authorList>
            <person name="Eastman K.E."/>
            <person name="Pendleton A.L."/>
            <person name="Shaikh M.A."/>
            <person name="Suttiyut T."/>
            <person name="Ogas R."/>
            <person name="Tomko P."/>
            <person name="Gavelis G."/>
            <person name="Widhalm J.R."/>
            <person name="Wisecaver J.H."/>
        </authorList>
    </citation>
    <scope>NUCLEOTIDE SEQUENCE</scope>
    <source>
        <strain evidence="3">ECLA1</strain>
    </source>
</reference>
<sequence>MFRVALWDSGILSHLAICTALVTDPIFGVMGRTKSENQLGQQRAKMDEVPEDENDCNLQVQSSEDALDRKTKPPNKKRFDEEMMDLTSQIKEKEAEMDRLKSSGVLHISKNLNSLRADRTAKITQRKEIDEQLERINNKSLPEKMKQLHQLELSLYYKSEDRINTAIQRLEWNLKAHSYKLSEEKKIVSEIDGLKRSKKTLGQYLTLKQEIGVIRDQQRHMREERDVRVFKLLILS</sequence>
<evidence type="ECO:0000313" key="4">
    <source>
        <dbReference type="Proteomes" id="UP001283361"/>
    </source>
</evidence>
<dbReference type="GO" id="GO:0005783">
    <property type="term" value="C:endoplasmic reticulum"/>
    <property type="evidence" value="ECO:0007669"/>
    <property type="project" value="TreeGrafter"/>
</dbReference>
<feature type="chain" id="PRO_5041998822" evidence="2">
    <location>
        <begin position="21"/>
        <end position="236"/>
    </location>
</feature>
<organism evidence="3 4">
    <name type="scientific">Elysia crispata</name>
    <name type="common">lettuce slug</name>
    <dbReference type="NCBI Taxonomy" id="231223"/>
    <lineage>
        <taxon>Eukaryota</taxon>
        <taxon>Metazoa</taxon>
        <taxon>Spiralia</taxon>
        <taxon>Lophotrochozoa</taxon>
        <taxon>Mollusca</taxon>
        <taxon>Gastropoda</taxon>
        <taxon>Heterobranchia</taxon>
        <taxon>Euthyneura</taxon>
        <taxon>Panpulmonata</taxon>
        <taxon>Sacoglossa</taxon>
        <taxon>Placobranchoidea</taxon>
        <taxon>Plakobranchidae</taxon>
        <taxon>Elysia</taxon>
    </lineage>
</organism>
<dbReference type="PANTHER" id="PTHR31027">
    <property type="entry name" value="NUCLEAR SEGREGATION PROTEIN BFR1"/>
    <property type="match status" value="1"/>
</dbReference>
<comment type="caution">
    <text evidence="3">The sequence shown here is derived from an EMBL/GenBank/DDBJ whole genome shotgun (WGS) entry which is preliminary data.</text>
</comment>
<dbReference type="GO" id="GO:0003729">
    <property type="term" value="F:mRNA binding"/>
    <property type="evidence" value="ECO:0007669"/>
    <property type="project" value="TreeGrafter"/>
</dbReference>
<dbReference type="GO" id="GO:0042175">
    <property type="term" value="C:nuclear outer membrane-endoplasmic reticulum membrane network"/>
    <property type="evidence" value="ECO:0007669"/>
    <property type="project" value="TreeGrafter"/>
</dbReference>
<accession>A0AAE1ARF4</accession>
<name>A0AAE1ARF4_9GAST</name>
<dbReference type="EMBL" id="JAWDGP010001368">
    <property type="protein sequence ID" value="KAK3792513.1"/>
    <property type="molecule type" value="Genomic_DNA"/>
</dbReference>
<proteinExistence type="predicted"/>
<keyword evidence="2" id="KW-0732">Signal</keyword>